<evidence type="ECO:0000313" key="1">
    <source>
        <dbReference type="EMBL" id="ESU29362.1"/>
    </source>
</evidence>
<evidence type="ECO:0000313" key="2">
    <source>
        <dbReference type="Proteomes" id="UP000018004"/>
    </source>
</evidence>
<keyword evidence="2" id="KW-1185">Reference proteome</keyword>
<protein>
    <submittedName>
        <fullName evidence="1">Uncharacterized protein</fullName>
    </submittedName>
</protein>
<dbReference type="Proteomes" id="UP000018004">
    <property type="component" value="Unassembled WGS sequence"/>
</dbReference>
<accession>V6ST62</accession>
<organism evidence="1 2">
    <name type="scientific">Flavobacterium limnosediminis JC2902</name>
    <dbReference type="NCBI Taxonomy" id="1341181"/>
    <lineage>
        <taxon>Bacteria</taxon>
        <taxon>Pseudomonadati</taxon>
        <taxon>Bacteroidota</taxon>
        <taxon>Flavobacteriia</taxon>
        <taxon>Flavobacteriales</taxon>
        <taxon>Flavobacteriaceae</taxon>
        <taxon>Flavobacterium</taxon>
    </lineage>
</organism>
<comment type="caution">
    <text evidence="1">The sequence shown here is derived from an EMBL/GenBank/DDBJ whole genome shotgun (WGS) entry which is preliminary data.</text>
</comment>
<name>V6ST62_9FLAO</name>
<dbReference type="PATRIC" id="fig|1341181.4.peg.753"/>
<gene>
    <name evidence="1" type="ORF">FLJC2902T_07590</name>
</gene>
<proteinExistence type="predicted"/>
<dbReference type="STRING" id="1341181.FLJC2902T_07590"/>
<dbReference type="AlphaFoldDB" id="V6ST62"/>
<dbReference type="EMBL" id="AVGG01000002">
    <property type="protein sequence ID" value="ESU29362.1"/>
    <property type="molecule type" value="Genomic_DNA"/>
</dbReference>
<sequence>MHILKVKFVVERSLSNSINTLTELYITGVSAMFYSLKKISKNHTLYI</sequence>
<reference evidence="1 2" key="1">
    <citation type="submission" date="2013-08" db="EMBL/GenBank/DDBJ databases">
        <title>Flavobacterium limnosediminis JC2902 genome sequencing.</title>
        <authorList>
            <person name="Lee K."/>
            <person name="Yi H."/>
            <person name="Park S."/>
            <person name="Chun J."/>
        </authorList>
    </citation>
    <scope>NUCLEOTIDE SEQUENCE [LARGE SCALE GENOMIC DNA]</scope>
    <source>
        <strain evidence="1 2">JC2902</strain>
    </source>
</reference>